<name>A0A2U8E6C8_9BACT</name>
<protein>
    <submittedName>
        <fullName evidence="2">Mucin desulfatase</fullName>
    </submittedName>
</protein>
<dbReference type="InterPro" id="IPR011009">
    <property type="entry name" value="Kinase-like_dom_sf"/>
</dbReference>
<dbReference type="Proteomes" id="UP000244896">
    <property type="component" value="Chromosome"/>
</dbReference>
<dbReference type="PANTHER" id="PTHR21064">
    <property type="entry name" value="AMINOGLYCOSIDE PHOSPHOTRANSFERASE DOMAIN-CONTAINING PROTEIN-RELATED"/>
    <property type="match status" value="1"/>
</dbReference>
<organism evidence="2 3">
    <name type="scientific">Ereboglobus luteus</name>
    <dbReference type="NCBI Taxonomy" id="1796921"/>
    <lineage>
        <taxon>Bacteria</taxon>
        <taxon>Pseudomonadati</taxon>
        <taxon>Verrucomicrobiota</taxon>
        <taxon>Opitutia</taxon>
        <taxon>Opitutales</taxon>
        <taxon>Opitutaceae</taxon>
        <taxon>Ereboglobus</taxon>
    </lineage>
</organism>
<dbReference type="OrthoDB" id="526037at2"/>
<feature type="domain" description="Aminoglycoside phosphotransferase" evidence="1">
    <location>
        <begin position="9"/>
        <end position="247"/>
    </location>
</feature>
<dbReference type="Gene3D" id="3.90.1200.10">
    <property type="match status" value="1"/>
</dbReference>
<evidence type="ECO:0000259" key="1">
    <source>
        <dbReference type="Pfam" id="PF01636"/>
    </source>
</evidence>
<dbReference type="EMBL" id="CP023004">
    <property type="protein sequence ID" value="AWI10082.1"/>
    <property type="molecule type" value="Genomic_DNA"/>
</dbReference>
<dbReference type="Pfam" id="PF01636">
    <property type="entry name" value="APH"/>
    <property type="match status" value="1"/>
</dbReference>
<dbReference type="KEGG" id="elut:CKA38_13175"/>
<sequence>MLHGQFLDAQPYGSGHINDTFVARFDQSGAPVRYIFQKINQNIFKDVAALMDNIERVTSHASRRAKEKGADASRRALTLVPTRDGRSHLNAAGGHAWRCYLFIENARTYDIVETPSHAREAARAFGTFQGLLNDLPGGRLRETIPDFHNTRKRFENFQRALAADAHNRAANARDEIDFALKSESMVDVLLNLQKSGAIPERITHNDTKINNVMLDDATHEGICVIDLDTVMPGLALYDFGDMVRSATNSGAEDERDLSKISMRMPFYEGLVSGYLSAAGSFLNEAERAHLAFSGKLITFEIGLRFLTDYLEGDVYFKTKRPGHNLDRCRTQFALARSIDSQQSAMETITTRIANKETSQ</sequence>
<dbReference type="AlphaFoldDB" id="A0A2U8E6C8"/>
<evidence type="ECO:0000313" key="3">
    <source>
        <dbReference type="Proteomes" id="UP000244896"/>
    </source>
</evidence>
<evidence type="ECO:0000313" key="2">
    <source>
        <dbReference type="EMBL" id="AWI10082.1"/>
    </source>
</evidence>
<dbReference type="InterPro" id="IPR050249">
    <property type="entry name" value="Pseudomonas-type_ThrB"/>
</dbReference>
<dbReference type="SUPFAM" id="SSF56112">
    <property type="entry name" value="Protein kinase-like (PK-like)"/>
    <property type="match status" value="1"/>
</dbReference>
<reference evidence="2 3" key="1">
    <citation type="journal article" date="2018" name="Syst. Appl. Microbiol.">
        <title>Ereboglobus luteus gen. nov. sp. nov. from cockroach guts, and new insights into the oxygen relationship of the genera Opitutus and Didymococcus (Verrucomicrobia: Opitutaceae).</title>
        <authorList>
            <person name="Tegtmeier D."/>
            <person name="Belitz A."/>
            <person name="Radek R."/>
            <person name="Heimerl T."/>
            <person name="Brune A."/>
        </authorList>
    </citation>
    <scope>NUCLEOTIDE SEQUENCE [LARGE SCALE GENOMIC DNA]</scope>
    <source>
        <strain evidence="2 3">Ho45</strain>
    </source>
</reference>
<proteinExistence type="predicted"/>
<dbReference type="InterPro" id="IPR002575">
    <property type="entry name" value="Aminoglycoside_PTrfase"/>
</dbReference>
<gene>
    <name evidence="2" type="ORF">CKA38_13175</name>
</gene>
<dbReference type="PANTHER" id="PTHR21064:SF5">
    <property type="entry name" value="SLR1880 PROTEIN"/>
    <property type="match status" value="1"/>
</dbReference>
<accession>A0A2U8E6C8</accession>
<keyword evidence="3" id="KW-1185">Reference proteome</keyword>